<dbReference type="InterPro" id="IPR013151">
    <property type="entry name" value="Immunoglobulin_dom"/>
</dbReference>
<dbReference type="InterPro" id="IPR021963">
    <property type="entry name" value="Tcell_CD4_Cterm"/>
</dbReference>
<evidence type="ECO:0000256" key="4">
    <source>
        <dbReference type="ARBA" id="ARBA00022553"/>
    </source>
</evidence>
<name>A0ABQ0EW82_APOSI</name>
<evidence type="ECO:0000256" key="8">
    <source>
        <dbReference type="ARBA" id="ARBA00022859"/>
    </source>
</evidence>
<comment type="subcellular location">
    <subcellularLocation>
        <location evidence="1">Cell membrane</location>
        <topology evidence="1">Single-pass type I membrane protein</topology>
    </subcellularLocation>
</comment>
<proteinExistence type="predicted"/>
<keyword evidence="14" id="KW-0325">Glycoprotein</keyword>
<feature type="transmembrane region" description="Helical" evidence="18">
    <location>
        <begin position="408"/>
        <end position="434"/>
    </location>
</feature>
<evidence type="ECO:0000256" key="6">
    <source>
        <dbReference type="ARBA" id="ARBA00022729"/>
    </source>
</evidence>
<comment type="caution">
    <text evidence="21">The sequence shown here is derived from an EMBL/GenBank/DDBJ whole genome shotgun (WGS) entry which is preliminary data.</text>
</comment>
<keyword evidence="10" id="KW-1064">Adaptive immunity</keyword>
<evidence type="ECO:0000256" key="1">
    <source>
        <dbReference type="ARBA" id="ARBA00004251"/>
    </source>
</evidence>
<organism evidence="21 22">
    <name type="scientific">Apodemus speciosus</name>
    <name type="common">Large Japanese field mouse</name>
    <dbReference type="NCBI Taxonomy" id="105296"/>
    <lineage>
        <taxon>Eukaryota</taxon>
        <taxon>Metazoa</taxon>
        <taxon>Chordata</taxon>
        <taxon>Craniata</taxon>
        <taxon>Vertebrata</taxon>
        <taxon>Euteleostomi</taxon>
        <taxon>Mammalia</taxon>
        <taxon>Eutheria</taxon>
        <taxon>Euarchontoglires</taxon>
        <taxon>Glires</taxon>
        <taxon>Rodentia</taxon>
        <taxon>Myomorpha</taxon>
        <taxon>Muroidea</taxon>
        <taxon>Muridae</taxon>
        <taxon>Murinae</taxon>
        <taxon>Apodemus</taxon>
    </lineage>
</organism>
<sequence length="470" mass="52564">MDSDPHPLSESAMCRRISFRHLLLLLLLQLSQLLAVTQGKTVVLGREGDSAELPCEGSSKKNIVFNWKFPDQRKILGRQNNVLVRGSFQVYDRFDSRQSAWDKGSFPLIINKLRMEDSHTYICELENKKEEVELLVFRVIISPGTSLLQGQSLTLTLDSKIDNPLIECKHKGGKIVKGSKVLSMSNLRIQDSDLWNCTVTLNQKKHSFGMKLSVLASFQSTSFTVYKSEGESAEFSFPLNFGEENLQGELIWKKAEKPSSSESWISFSLKNKKVSVQKSLTNLKLQMAETLPLSLKIPQVSFQLAGSGNLTLTLDKGTLHQEVNLVVMRVAQLHNNTLTCKVMGPTSPKMRLALLKQGNQEATVSRKEKEVQVTAPDAGMWQCLLNEGEEVKIDSRIQVSSRGLNQTVFLAVGLGGAFGSLAFIGLCILCCVRCRHQQRQAARMSQIKRLLSEKKTCQCPHRMQKAPNLI</sequence>
<dbReference type="PROSITE" id="PS50835">
    <property type="entry name" value="IG_LIKE"/>
    <property type="match status" value="2"/>
</dbReference>
<evidence type="ECO:0000256" key="19">
    <source>
        <dbReference type="SAM" id="SignalP"/>
    </source>
</evidence>
<keyword evidence="9 18" id="KW-1133">Transmembrane helix</keyword>
<evidence type="ECO:0000256" key="5">
    <source>
        <dbReference type="ARBA" id="ARBA00022692"/>
    </source>
</evidence>
<keyword evidence="3" id="KW-1003">Cell membrane</keyword>
<dbReference type="InterPro" id="IPR007110">
    <property type="entry name" value="Ig-like_dom"/>
</dbReference>
<reference evidence="21 22" key="1">
    <citation type="submission" date="2024-08" db="EMBL/GenBank/DDBJ databases">
        <title>The draft genome of Apodemus speciosus.</title>
        <authorList>
            <person name="Nabeshima K."/>
            <person name="Suzuki S."/>
            <person name="Onuma M."/>
        </authorList>
    </citation>
    <scope>NUCLEOTIDE SEQUENCE [LARGE SCALE GENOMIC DNA]</scope>
    <source>
        <strain evidence="21">IB14-021</strain>
    </source>
</reference>
<dbReference type="Gene3D" id="2.60.40.10">
    <property type="entry name" value="Immunoglobulins"/>
    <property type="match status" value="4"/>
</dbReference>
<evidence type="ECO:0000256" key="9">
    <source>
        <dbReference type="ARBA" id="ARBA00022989"/>
    </source>
</evidence>
<keyword evidence="8" id="KW-0391">Immunity</keyword>
<keyword evidence="5 18" id="KW-0812">Transmembrane</keyword>
<keyword evidence="11 18" id="KW-0472">Membrane</keyword>
<feature type="chain" id="PRO_5047320316" description="T-cell surface glycoprotein CD4" evidence="19">
    <location>
        <begin position="40"/>
        <end position="470"/>
    </location>
</feature>
<dbReference type="InterPro" id="IPR003599">
    <property type="entry name" value="Ig_sub"/>
</dbReference>
<keyword evidence="15" id="KW-0449">Lipoprotein</keyword>
<dbReference type="Pfam" id="PF05790">
    <property type="entry name" value="C2-set"/>
    <property type="match status" value="2"/>
</dbReference>
<evidence type="ECO:0000256" key="7">
    <source>
        <dbReference type="ARBA" id="ARBA00022737"/>
    </source>
</evidence>
<evidence type="ECO:0000313" key="21">
    <source>
        <dbReference type="EMBL" id="GAB1291283.1"/>
    </source>
</evidence>
<keyword evidence="7" id="KW-0677">Repeat</keyword>
<dbReference type="InterPro" id="IPR036179">
    <property type="entry name" value="Ig-like_dom_sf"/>
</dbReference>
<dbReference type="InterPro" id="IPR000973">
    <property type="entry name" value="CD4"/>
</dbReference>
<evidence type="ECO:0000256" key="12">
    <source>
        <dbReference type="ARBA" id="ARBA00023139"/>
    </source>
</evidence>
<evidence type="ECO:0000256" key="18">
    <source>
        <dbReference type="SAM" id="Phobius"/>
    </source>
</evidence>
<dbReference type="SUPFAM" id="SSF48726">
    <property type="entry name" value="Immunoglobulin"/>
    <property type="match status" value="4"/>
</dbReference>
<evidence type="ECO:0000256" key="13">
    <source>
        <dbReference type="ARBA" id="ARBA00023157"/>
    </source>
</evidence>
<keyword evidence="12" id="KW-0564">Palmitate</keyword>
<evidence type="ECO:0000256" key="3">
    <source>
        <dbReference type="ARBA" id="ARBA00022475"/>
    </source>
</evidence>
<dbReference type="InterPro" id="IPR008424">
    <property type="entry name" value="Ig_C2-set"/>
</dbReference>
<dbReference type="Gene3D" id="1.20.5.900">
    <property type="entry name" value="transmembrane domain of human cd4"/>
    <property type="match status" value="1"/>
</dbReference>
<dbReference type="CDD" id="cd22570">
    <property type="entry name" value="CD4_CD"/>
    <property type="match status" value="1"/>
</dbReference>
<gene>
    <name evidence="21" type="ORF">APTSU1_000651300</name>
</gene>
<keyword evidence="16" id="KW-0393">Immunoglobulin domain</keyword>
<evidence type="ECO:0000256" key="11">
    <source>
        <dbReference type="ARBA" id="ARBA00023136"/>
    </source>
</evidence>
<evidence type="ECO:0000256" key="2">
    <source>
        <dbReference type="ARBA" id="ARBA00016522"/>
    </source>
</evidence>
<feature type="domain" description="Ig-like" evidence="20">
    <location>
        <begin position="298"/>
        <end position="400"/>
    </location>
</feature>
<evidence type="ECO:0000256" key="10">
    <source>
        <dbReference type="ARBA" id="ARBA00023130"/>
    </source>
</evidence>
<keyword evidence="4" id="KW-0597">Phosphoprotein</keyword>
<dbReference type="SMART" id="SM00406">
    <property type="entry name" value="IGv"/>
    <property type="match status" value="1"/>
</dbReference>
<evidence type="ECO:0000256" key="15">
    <source>
        <dbReference type="ARBA" id="ARBA00023288"/>
    </source>
</evidence>
<evidence type="ECO:0000256" key="14">
    <source>
        <dbReference type="ARBA" id="ARBA00023180"/>
    </source>
</evidence>
<feature type="domain" description="Ig-like" evidence="20">
    <location>
        <begin position="47"/>
        <end position="135"/>
    </location>
</feature>
<dbReference type="PANTHER" id="PTHR11422:SF0">
    <property type="entry name" value="T-CELL SURFACE GLYCOPROTEIN CD4"/>
    <property type="match status" value="1"/>
</dbReference>
<evidence type="ECO:0000256" key="17">
    <source>
        <dbReference type="ARBA" id="ARBA00029974"/>
    </source>
</evidence>
<keyword evidence="13" id="KW-1015">Disulfide bond</keyword>
<dbReference type="InterPro" id="IPR013783">
    <property type="entry name" value="Ig-like_fold"/>
</dbReference>
<feature type="signal peptide" evidence="19">
    <location>
        <begin position="1"/>
        <end position="39"/>
    </location>
</feature>
<dbReference type="Pfam" id="PF00047">
    <property type="entry name" value="ig"/>
    <property type="match status" value="1"/>
</dbReference>
<keyword evidence="6 19" id="KW-0732">Signal</keyword>
<evidence type="ECO:0000259" key="20">
    <source>
        <dbReference type="PROSITE" id="PS50835"/>
    </source>
</evidence>
<dbReference type="Pfam" id="PF09191">
    <property type="entry name" value="CD4-extracel"/>
    <property type="match status" value="1"/>
</dbReference>
<dbReference type="InterPro" id="IPR015274">
    <property type="entry name" value="CD4-extracel"/>
</dbReference>
<dbReference type="EMBL" id="BAAFST010000006">
    <property type="protein sequence ID" value="GAB1291283.1"/>
    <property type="molecule type" value="Genomic_DNA"/>
</dbReference>
<accession>A0ABQ0EW82</accession>
<dbReference type="InterPro" id="IPR013106">
    <property type="entry name" value="Ig_V-set"/>
</dbReference>
<dbReference type="Proteomes" id="UP001623349">
    <property type="component" value="Unassembled WGS sequence"/>
</dbReference>
<dbReference type="PRINTS" id="PR00692">
    <property type="entry name" value="CD4TCANTIGEN"/>
</dbReference>
<dbReference type="PANTHER" id="PTHR11422">
    <property type="entry name" value="T-CELL SURFACE GLYCOPROTEIN CD4"/>
    <property type="match status" value="1"/>
</dbReference>
<keyword evidence="22" id="KW-1185">Reference proteome</keyword>
<evidence type="ECO:0000256" key="16">
    <source>
        <dbReference type="ARBA" id="ARBA00023319"/>
    </source>
</evidence>
<protein>
    <recommendedName>
        <fullName evidence="2">T-cell surface glycoprotein CD4</fullName>
    </recommendedName>
    <alternativeName>
        <fullName evidence="17">T-cell surface antigen T4/Leu-3</fullName>
    </alternativeName>
</protein>
<dbReference type="SMART" id="SM00409">
    <property type="entry name" value="IG"/>
    <property type="match status" value="3"/>
</dbReference>
<dbReference type="Pfam" id="PF12104">
    <property type="entry name" value="Tcell_CD4_C"/>
    <property type="match status" value="1"/>
</dbReference>
<evidence type="ECO:0000313" key="22">
    <source>
        <dbReference type="Proteomes" id="UP001623349"/>
    </source>
</evidence>